<keyword evidence="1" id="KW-1133">Transmembrane helix</keyword>
<dbReference type="Proteomes" id="UP001596392">
    <property type="component" value="Unassembled WGS sequence"/>
</dbReference>
<dbReference type="SUPFAM" id="SSF52540">
    <property type="entry name" value="P-loop containing nucleoside triphosphate hydrolases"/>
    <property type="match status" value="1"/>
</dbReference>
<evidence type="ECO:0000256" key="1">
    <source>
        <dbReference type="SAM" id="Phobius"/>
    </source>
</evidence>
<evidence type="ECO:0000313" key="4">
    <source>
        <dbReference type="Proteomes" id="UP001596392"/>
    </source>
</evidence>
<proteinExistence type="predicted"/>
<dbReference type="Pfam" id="PF05729">
    <property type="entry name" value="NACHT"/>
    <property type="match status" value="1"/>
</dbReference>
<keyword evidence="1" id="KW-0812">Transmembrane</keyword>
<feature type="transmembrane region" description="Helical" evidence="1">
    <location>
        <begin position="39"/>
        <end position="59"/>
    </location>
</feature>
<keyword evidence="1" id="KW-0472">Membrane</keyword>
<keyword evidence="4" id="KW-1185">Reference proteome</keyword>
<reference evidence="4" key="1">
    <citation type="journal article" date="2019" name="Int. J. Syst. Evol. Microbiol.">
        <title>The Global Catalogue of Microorganisms (GCM) 10K type strain sequencing project: providing services to taxonomists for standard genome sequencing and annotation.</title>
        <authorList>
            <consortium name="The Broad Institute Genomics Platform"/>
            <consortium name="The Broad Institute Genome Sequencing Center for Infectious Disease"/>
            <person name="Wu L."/>
            <person name="Ma J."/>
        </authorList>
    </citation>
    <scope>NUCLEOTIDE SEQUENCE [LARGE SCALE GENOMIC DNA]</scope>
    <source>
        <strain evidence="4">CGMCC 1.9106</strain>
    </source>
</reference>
<accession>A0ABW2H5R1</accession>
<dbReference type="PROSITE" id="PS50837">
    <property type="entry name" value="NACHT"/>
    <property type="match status" value="1"/>
</dbReference>
<sequence length="954" mass="106895">MSLNPRLLRIVGAALAVAPLAAVAAFFRDFAVRHPVALLVGLISWELLLLIGGLFAKVFGKLEERWVDRLAGWIDAALHRMVSRYPRQYRYFLSRMHHDVDLRGLSTWGVHALAMEEVFVDLSLRPQAVHRVPAGPMDEHEFERAALDEEMETSADNVRRSIWETLDRYPDVPLAILGPPGSGKTTLLRHVTLALCGTRRRRRLPRAWRHKVPMLLFLREHVAVILSEPQIDLADVVRRTLTRLTKTEPSGWLERQLDMGRCVVMFDGLDEVASPEDRIVVMRWVRQQIDQYPRNRYLLTSRPFGFENFPLASATVVQVRQFTDVQVETFVRGWYLAVEKRSANRDDVGVRARADEGSGKLLARVYASPALLGLATNPLLLTMIASVHKYRSALPGSRAELYREILQVFLGKRQEAKELPSDLSIDQKMVVLRTLAFVMMERRIRDISATTAATIIAPALEKVGYGRTPAEFLAEIEQVTGLLLERENGVYAFAHHTFQEYLTALHLAESETIGYLVDNLLDSWWREVILLRVANADATPIVRAALDADPPSIQMLSLAADCVDQAREVEAAAKRQIIEALSWRSWIGDSARRRLAAQVHLDRKLRRVVRARTGVFVCAEPVTVEEFGFFLADGGTPYIEPGNWAEQIAGDQTSPVSGVGPVAALQFADWVKALGVEARLPAPGDLAVDDWRRVLSPPMTRFWQLDSELRCSLSGLLNVGAEQLKRELVAKWLTDQIIKDSIVLSESISPIDAAGLGLFVGGRFFGSDEVFDQIFLTYLEAASEDLKKAAEGGSGHAKARKAAFRAWFDTVVNAVDPNANVPLHTEAHDLTPYAQGMPQLAIAVERVFAEMGSWPEAAGGLRISDLVQCFLAEAQGLDTTSTVVRAYLRTTHWAAISDVPSEARRTLADRIRRRNWQRKPVDWYLYDNLAMTYLAEWRTNGLLPRNEGIVLVRG</sequence>
<organism evidence="3 4">
    <name type="scientific">Catellatospora aurea</name>
    <dbReference type="NCBI Taxonomy" id="1337874"/>
    <lineage>
        <taxon>Bacteria</taxon>
        <taxon>Bacillati</taxon>
        <taxon>Actinomycetota</taxon>
        <taxon>Actinomycetes</taxon>
        <taxon>Micromonosporales</taxon>
        <taxon>Micromonosporaceae</taxon>
        <taxon>Catellatospora</taxon>
    </lineage>
</organism>
<evidence type="ECO:0000313" key="3">
    <source>
        <dbReference type="EMBL" id="MFC7245914.1"/>
    </source>
</evidence>
<dbReference type="PANTHER" id="PTHR46844:SF1">
    <property type="entry name" value="SLR5058 PROTEIN"/>
    <property type="match status" value="1"/>
</dbReference>
<dbReference type="Gene3D" id="3.40.50.300">
    <property type="entry name" value="P-loop containing nucleotide triphosphate hydrolases"/>
    <property type="match status" value="1"/>
</dbReference>
<gene>
    <name evidence="3" type="ORF">ACFQO7_25845</name>
</gene>
<dbReference type="PANTHER" id="PTHR46844">
    <property type="entry name" value="SLR5058 PROTEIN"/>
    <property type="match status" value="1"/>
</dbReference>
<dbReference type="RefSeq" id="WP_376808793.1">
    <property type="nucleotide sequence ID" value="NZ_JBHTAC010000032.1"/>
</dbReference>
<dbReference type="EMBL" id="JBHTAC010000032">
    <property type="protein sequence ID" value="MFC7245914.1"/>
    <property type="molecule type" value="Genomic_DNA"/>
</dbReference>
<dbReference type="InterPro" id="IPR007111">
    <property type="entry name" value="NACHT_NTPase"/>
</dbReference>
<feature type="transmembrane region" description="Helical" evidence="1">
    <location>
        <begin position="7"/>
        <end position="27"/>
    </location>
</feature>
<dbReference type="InterPro" id="IPR027417">
    <property type="entry name" value="P-loop_NTPase"/>
</dbReference>
<evidence type="ECO:0000259" key="2">
    <source>
        <dbReference type="PROSITE" id="PS50837"/>
    </source>
</evidence>
<comment type="caution">
    <text evidence="3">The sequence shown here is derived from an EMBL/GenBank/DDBJ whole genome shotgun (WGS) entry which is preliminary data.</text>
</comment>
<protein>
    <submittedName>
        <fullName evidence="3">NACHT domain-containing protein</fullName>
    </submittedName>
</protein>
<name>A0ABW2H5R1_9ACTN</name>
<feature type="domain" description="NACHT" evidence="2">
    <location>
        <begin position="172"/>
        <end position="303"/>
    </location>
</feature>